<organism evidence="1 2">
    <name type="scientific">Nocardioides marmoribigeumensis</name>
    <dbReference type="NCBI Taxonomy" id="433649"/>
    <lineage>
        <taxon>Bacteria</taxon>
        <taxon>Bacillati</taxon>
        <taxon>Actinomycetota</taxon>
        <taxon>Actinomycetes</taxon>
        <taxon>Propionibacteriales</taxon>
        <taxon>Nocardioidaceae</taxon>
        <taxon>Nocardioides</taxon>
    </lineage>
</organism>
<keyword evidence="2" id="KW-1185">Reference proteome</keyword>
<dbReference type="RefSeq" id="WP_310301666.1">
    <property type="nucleotide sequence ID" value="NZ_BAAAPS010000008.1"/>
</dbReference>
<dbReference type="EMBL" id="JAVDYG010000001">
    <property type="protein sequence ID" value="MDR7362347.1"/>
    <property type="molecule type" value="Genomic_DNA"/>
</dbReference>
<evidence type="ECO:0000313" key="2">
    <source>
        <dbReference type="Proteomes" id="UP001183648"/>
    </source>
</evidence>
<evidence type="ECO:0000313" key="1">
    <source>
        <dbReference type="EMBL" id="MDR7362347.1"/>
    </source>
</evidence>
<name>A0ABU2BUN6_9ACTN</name>
<reference evidence="1 2" key="1">
    <citation type="submission" date="2023-07" db="EMBL/GenBank/DDBJ databases">
        <title>Sequencing the genomes of 1000 actinobacteria strains.</title>
        <authorList>
            <person name="Klenk H.-P."/>
        </authorList>
    </citation>
    <scope>NUCLEOTIDE SEQUENCE [LARGE SCALE GENOMIC DNA]</scope>
    <source>
        <strain evidence="1 2">DSM 19426</strain>
    </source>
</reference>
<protein>
    <submittedName>
        <fullName evidence="1">Uncharacterized protein</fullName>
    </submittedName>
</protein>
<dbReference type="Proteomes" id="UP001183648">
    <property type="component" value="Unassembled WGS sequence"/>
</dbReference>
<accession>A0ABU2BUN6</accession>
<comment type="caution">
    <text evidence="1">The sequence shown here is derived from an EMBL/GenBank/DDBJ whole genome shotgun (WGS) entry which is preliminary data.</text>
</comment>
<proteinExistence type="predicted"/>
<gene>
    <name evidence="1" type="ORF">J2S63_001900</name>
</gene>
<sequence length="53" mass="5878">MTWSDAHEHTPRCWWDHRRAGWTCPPPVAVTTLPAQASPVELETEVGALADVP</sequence>